<dbReference type="Proteomes" id="UP000654123">
    <property type="component" value="Unassembled WGS sequence"/>
</dbReference>
<dbReference type="SUPFAM" id="SSF56601">
    <property type="entry name" value="beta-lactamase/transpeptidase-like"/>
    <property type="match status" value="1"/>
</dbReference>
<accession>A0A918EME4</accession>
<feature type="signal peptide" evidence="1">
    <location>
        <begin position="1"/>
        <end position="27"/>
    </location>
</feature>
<dbReference type="RefSeq" id="WP_189537886.1">
    <property type="nucleotide sequence ID" value="NZ_BMSV01000014.1"/>
</dbReference>
<proteinExistence type="predicted"/>
<keyword evidence="1" id="KW-0732">Signal</keyword>
<dbReference type="PANTHER" id="PTHR46825">
    <property type="entry name" value="D-ALANYL-D-ALANINE-CARBOXYPEPTIDASE/ENDOPEPTIDASE AMPH"/>
    <property type="match status" value="1"/>
</dbReference>
<evidence type="ECO:0000313" key="3">
    <source>
        <dbReference type="EMBL" id="GGQ29489.1"/>
    </source>
</evidence>
<reference evidence="3" key="1">
    <citation type="journal article" date="2014" name="Int. J. Syst. Evol. Microbiol.">
        <title>Complete genome sequence of Corynebacterium casei LMG S-19264T (=DSM 44701T), isolated from a smear-ripened cheese.</title>
        <authorList>
            <consortium name="US DOE Joint Genome Institute (JGI-PGF)"/>
            <person name="Walter F."/>
            <person name="Albersmeier A."/>
            <person name="Kalinowski J."/>
            <person name="Ruckert C."/>
        </authorList>
    </citation>
    <scope>NUCLEOTIDE SEQUENCE</scope>
    <source>
        <strain evidence="3">JCM 4335</strain>
    </source>
</reference>
<feature type="chain" id="PRO_5037111818" evidence="1">
    <location>
        <begin position="28"/>
        <end position="400"/>
    </location>
</feature>
<evidence type="ECO:0000313" key="4">
    <source>
        <dbReference type="Proteomes" id="UP000654123"/>
    </source>
</evidence>
<dbReference type="PANTHER" id="PTHR46825:SF7">
    <property type="entry name" value="D-ALANYL-D-ALANINE CARBOXYPEPTIDASE"/>
    <property type="match status" value="1"/>
</dbReference>
<evidence type="ECO:0000259" key="2">
    <source>
        <dbReference type="Pfam" id="PF00144"/>
    </source>
</evidence>
<reference evidence="3" key="2">
    <citation type="submission" date="2020-09" db="EMBL/GenBank/DDBJ databases">
        <authorList>
            <person name="Sun Q."/>
            <person name="Ohkuma M."/>
        </authorList>
    </citation>
    <scope>NUCLEOTIDE SEQUENCE</scope>
    <source>
        <strain evidence="3">JCM 4335</strain>
    </source>
</reference>
<organism evidence="3 4">
    <name type="scientific">Streptomyces roseolilacinus</name>
    <dbReference type="NCBI Taxonomy" id="66904"/>
    <lineage>
        <taxon>Bacteria</taxon>
        <taxon>Bacillati</taxon>
        <taxon>Actinomycetota</taxon>
        <taxon>Actinomycetes</taxon>
        <taxon>Kitasatosporales</taxon>
        <taxon>Streptomycetaceae</taxon>
        <taxon>Streptomyces</taxon>
    </lineage>
</organism>
<dbReference type="EMBL" id="BMSV01000014">
    <property type="protein sequence ID" value="GGQ29489.1"/>
    <property type="molecule type" value="Genomic_DNA"/>
</dbReference>
<dbReference type="InterPro" id="IPR050491">
    <property type="entry name" value="AmpC-like"/>
</dbReference>
<evidence type="ECO:0000256" key="1">
    <source>
        <dbReference type="SAM" id="SignalP"/>
    </source>
</evidence>
<comment type="caution">
    <text evidence="3">The sequence shown here is derived from an EMBL/GenBank/DDBJ whole genome shotgun (WGS) entry which is preliminary data.</text>
</comment>
<dbReference type="Pfam" id="PF00144">
    <property type="entry name" value="Beta-lactamase"/>
    <property type="match status" value="1"/>
</dbReference>
<dbReference type="AlphaFoldDB" id="A0A918EME4"/>
<name>A0A918EME4_9ACTN</name>
<sequence>MTRRIRTLLAAALVLGVAAGPASPAAASSPAAPAAPSAAGAHGAPALGALRAVLDELPNAHATAALVRVGDAGDAWQDSGGVHDLRSGRPADPNGRFRAGSVTKVFTAATVLQLAADGEVDLARPVRHYLPDLIPARYGGVTVRQLLDHTHGLPDGDFPGTDVHEWYAHRFDVHDPRAIVASATAKTRVAPPGKVQRYSNIGYTVAGLLVERVTGDTYENQVARRILRPLGLQDTYLPGASPRIRGPHNRGYQVFPMPDGTSELRDVTVWGVTDGWAAGDLISTTADLERFLVALFDGRVVPEPYLKEMFTLPADAPGATMSAGLQRYVLPDGRVVWLKTGGRWGYNTLIAATEDLSRTLVYSVNSTDAKGRGGNPVTEAITRAAFGVPSRPAPSGPPAA</sequence>
<gene>
    <name evidence="3" type="ORF">GCM10010249_55270</name>
</gene>
<keyword evidence="4" id="KW-1185">Reference proteome</keyword>
<protein>
    <submittedName>
        <fullName evidence="3">Peptidase</fullName>
    </submittedName>
</protein>
<dbReference type="Gene3D" id="3.40.710.10">
    <property type="entry name" value="DD-peptidase/beta-lactamase superfamily"/>
    <property type="match status" value="1"/>
</dbReference>
<dbReference type="InterPro" id="IPR001466">
    <property type="entry name" value="Beta-lactam-related"/>
</dbReference>
<feature type="domain" description="Beta-lactamase-related" evidence="2">
    <location>
        <begin position="53"/>
        <end position="369"/>
    </location>
</feature>
<dbReference type="InterPro" id="IPR012338">
    <property type="entry name" value="Beta-lactam/transpept-like"/>
</dbReference>